<accession>A0A0F9IM21</accession>
<sequence length="50" mass="5877">MYNTETKIENESKFIDLGNEKIALKNIINFKYIRANREVSNKDIDKTLSL</sequence>
<feature type="non-terminal residue" evidence="1">
    <location>
        <position position="50"/>
    </location>
</feature>
<proteinExistence type="predicted"/>
<dbReference type="EMBL" id="LAZR01018830">
    <property type="protein sequence ID" value="KKL94815.1"/>
    <property type="molecule type" value="Genomic_DNA"/>
</dbReference>
<organism evidence="1">
    <name type="scientific">marine sediment metagenome</name>
    <dbReference type="NCBI Taxonomy" id="412755"/>
    <lineage>
        <taxon>unclassified sequences</taxon>
        <taxon>metagenomes</taxon>
        <taxon>ecological metagenomes</taxon>
    </lineage>
</organism>
<reference evidence="1" key="1">
    <citation type="journal article" date="2015" name="Nature">
        <title>Complex archaea that bridge the gap between prokaryotes and eukaryotes.</title>
        <authorList>
            <person name="Spang A."/>
            <person name="Saw J.H."/>
            <person name="Jorgensen S.L."/>
            <person name="Zaremba-Niedzwiedzka K."/>
            <person name="Martijn J."/>
            <person name="Lind A.E."/>
            <person name="van Eijk R."/>
            <person name="Schleper C."/>
            <person name="Guy L."/>
            <person name="Ettema T.J."/>
        </authorList>
    </citation>
    <scope>NUCLEOTIDE SEQUENCE</scope>
</reference>
<comment type="caution">
    <text evidence="1">The sequence shown here is derived from an EMBL/GenBank/DDBJ whole genome shotgun (WGS) entry which is preliminary data.</text>
</comment>
<protein>
    <submittedName>
        <fullName evidence="1">Uncharacterized protein</fullName>
    </submittedName>
</protein>
<name>A0A0F9IM21_9ZZZZ</name>
<dbReference type="AlphaFoldDB" id="A0A0F9IM21"/>
<evidence type="ECO:0000313" key="1">
    <source>
        <dbReference type="EMBL" id="KKL94815.1"/>
    </source>
</evidence>
<gene>
    <name evidence="1" type="ORF">LCGC14_1860850</name>
</gene>